<gene>
    <name evidence="2" type="ORF">BDK51DRAFT_45605</name>
</gene>
<dbReference type="AlphaFoldDB" id="A0A4P9WBE3"/>
<sequence>MKTSLDETERAKAQILVEWLVRGPRGPDAVATLRQDLESSDKKAKLAAALVVEHVEASSRKRGSREPPGKGAKAGQSGEGQPAMGVGGLVSVVHDDEALPVLRSLLGPLVDCVRSDGVPNAEGRLQHTRLTTLAFSDAVFLLDTEAETFLSPSATPAVLIADEDSDEEISLPFVGFVREIVRLLHSLLPYSRGDFFASSTISCILRFFEAMIPSTTEKSTIEPDAIVAISRFWIAVSTGLKPKLVVMSKAKFQRYFAKTVEEVTETTSDSHRTLATLCCAIGSRPPAELENLLADAEIEQKLYVLVSQNVRISDRTDDSVLPDLETPHSFLIASSNLLSLPVLSSLLLRRLMAIKGPDRIQPIVDTFLLSLDDTDGAPTPAAGFLADYAAARPDEVLDAVFTRLDSDDPAKRRNALAVLEEVFAIDRDVLAGSPRLRDALVEHILPRLHDEDINLRKQAALLFSHCSKPAPHRYRDNGELSKSSILSASWSFSIEPAAIIPRLCALLTNSDPRVRSAAEVALVSILTEYRSGVDAVFAFLEHARDVDRGKSEQSPYIPKSPGEVAIPIASAGRKKDDTSQILDRLFRVANKWASVTTPAFWSVTIPLLVDKAYAAPNDAVIIRFLTAVAPFWVGEVASRTVISSVVKKMMRQPRLTSDLSKATTDDDVLARQGVLFARLSPLLILRVLPLECLDWLICPPNDEVPTFWDAFADDDPRSNEHFSDDTISDLESGSDMLRLGRQLIVELLIRFVHIEGEKIGFKIAISMPKSLHSHQFICSIQPPRIEHPIEFDPIRTMAIQLTGRLPLPILGPILSRKLPSSSTPSSAPARALPPSRIIPYLACACHMVVARGVRAAPEGVEVALPALLEMLSWTDVDDEQVDKLRTGSTECLSLFVVVLATDMASKISGTPSRNATPLIEELSSTPVTKPTSPPNTPSFHTALPPRPTLHTVLDSVLALLHPTPAHSSPAAALVPTACFNSGPVATAAANALTLAARRMVSGGRDDNMAPGTRGPPDEKGLAALAWLARTVTSRVVEAVDSIRRGLARGDSLRGWEVVGAAALQVLFQCAFDIKNSEDIPLGDIVDVSVEAIASSDEEL</sequence>
<dbReference type="PANTHER" id="PTHR37743">
    <property type="entry name" value="ARM REPEAT SUPERFAMILY PROTEIN"/>
    <property type="match status" value="1"/>
</dbReference>
<evidence type="ECO:0000313" key="3">
    <source>
        <dbReference type="Proteomes" id="UP000269721"/>
    </source>
</evidence>
<dbReference type="Gene3D" id="1.25.10.10">
    <property type="entry name" value="Leucine-rich Repeat Variant"/>
    <property type="match status" value="1"/>
</dbReference>
<dbReference type="InterPro" id="IPR016024">
    <property type="entry name" value="ARM-type_fold"/>
</dbReference>
<proteinExistence type="predicted"/>
<evidence type="ECO:0000256" key="1">
    <source>
        <dbReference type="SAM" id="MobiDB-lite"/>
    </source>
</evidence>
<feature type="compositionally biased region" description="Basic and acidic residues" evidence="1">
    <location>
        <begin position="57"/>
        <end position="68"/>
    </location>
</feature>
<reference evidence="3" key="1">
    <citation type="journal article" date="2018" name="Nat. Microbiol.">
        <title>Leveraging single-cell genomics to expand the fungal tree of life.</title>
        <authorList>
            <person name="Ahrendt S.R."/>
            <person name="Quandt C.A."/>
            <person name="Ciobanu D."/>
            <person name="Clum A."/>
            <person name="Salamov A."/>
            <person name="Andreopoulos B."/>
            <person name="Cheng J.F."/>
            <person name="Woyke T."/>
            <person name="Pelin A."/>
            <person name="Henrissat B."/>
            <person name="Reynolds N.K."/>
            <person name="Benny G.L."/>
            <person name="Smith M.E."/>
            <person name="James T.Y."/>
            <person name="Grigoriev I.V."/>
        </authorList>
    </citation>
    <scope>NUCLEOTIDE SEQUENCE [LARGE SCALE GENOMIC DNA]</scope>
</reference>
<keyword evidence="3" id="KW-1185">Reference proteome</keyword>
<dbReference type="InterPro" id="IPR011989">
    <property type="entry name" value="ARM-like"/>
</dbReference>
<feature type="region of interest" description="Disordered" evidence="1">
    <location>
        <begin position="923"/>
        <end position="943"/>
    </location>
</feature>
<name>A0A4P9WBE3_9FUNG</name>
<feature type="region of interest" description="Disordered" evidence="1">
    <location>
        <begin position="57"/>
        <end position="86"/>
    </location>
</feature>
<dbReference type="Proteomes" id="UP000269721">
    <property type="component" value="Unassembled WGS sequence"/>
</dbReference>
<evidence type="ECO:0000313" key="2">
    <source>
        <dbReference type="EMBL" id="RKO87606.1"/>
    </source>
</evidence>
<organism evidence="2 3">
    <name type="scientific">Blyttiomyces helicus</name>
    <dbReference type="NCBI Taxonomy" id="388810"/>
    <lineage>
        <taxon>Eukaryota</taxon>
        <taxon>Fungi</taxon>
        <taxon>Fungi incertae sedis</taxon>
        <taxon>Chytridiomycota</taxon>
        <taxon>Chytridiomycota incertae sedis</taxon>
        <taxon>Chytridiomycetes</taxon>
        <taxon>Chytridiomycetes incertae sedis</taxon>
        <taxon>Blyttiomyces</taxon>
    </lineage>
</organism>
<accession>A0A4P9WBE3</accession>
<protein>
    <recommendedName>
        <fullName evidence="4">Armadillo-type protein</fullName>
    </recommendedName>
</protein>
<dbReference type="OrthoDB" id="79603at2759"/>
<dbReference type="EMBL" id="KZ997296">
    <property type="protein sequence ID" value="RKO87606.1"/>
    <property type="molecule type" value="Genomic_DNA"/>
</dbReference>
<dbReference type="SUPFAM" id="SSF48371">
    <property type="entry name" value="ARM repeat"/>
    <property type="match status" value="1"/>
</dbReference>
<feature type="non-terminal residue" evidence="2">
    <location>
        <position position="1099"/>
    </location>
</feature>
<dbReference type="PANTHER" id="PTHR37743:SF1">
    <property type="entry name" value="ARM REPEAT SUPERFAMILY PROTEIN"/>
    <property type="match status" value="1"/>
</dbReference>
<evidence type="ECO:0008006" key="4">
    <source>
        <dbReference type="Google" id="ProtNLM"/>
    </source>
</evidence>